<keyword evidence="5" id="KW-1185">Reference proteome</keyword>
<dbReference type="CDD" id="cd01650">
    <property type="entry name" value="RT_nLTR_like"/>
    <property type="match status" value="1"/>
</dbReference>
<keyword evidence="1" id="KW-0175">Coiled coil</keyword>
<dbReference type="PANTHER" id="PTHR46890">
    <property type="entry name" value="NON-LTR RETROLELEMENT REVERSE TRANSCRIPTASE-LIKE PROTEIN-RELATED"/>
    <property type="match status" value="1"/>
</dbReference>
<name>A0AAD9ZS97_9ROSI</name>
<dbReference type="SUPFAM" id="SSF56672">
    <property type="entry name" value="DNA/RNA polymerases"/>
    <property type="match status" value="1"/>
</dbReference>
<dbReference type="Proteomes" id="UP001281410">
    <property type="component" value="Unassembled WGS sequence"/>
</dbReference>
<sequence length="526" mass="60013">MDVRPISCCNTLYKIISKIIANRIKIILPDIISPPQSAFMAGRRIGDNILLVQELMRNYHKDDGSPKCSLKVDLMEDFDTVEWDFLFETLAAFRVLSKVINWIKACITTHKFSISINGELAGFFHSKRGLHQGYPMSHYLFVIAMKVLTKLLAKHVQDSPHYKYHWKCDKIKLSHLCFADDLIMLCHGSSPSATILKMSLDDFFSLSGLKANPAKSDNFLSSVPNDSRQQLINIFSYNGYQNHRYNRYNQGGPRNNNQWGSSSSNPPNNFNSQAPASQQKDKSLEEIVSIVIKTVGIGSEALKNTLHASEQQMTAYMQSNNQRVNSHRASLKKMETQLAQIFDALVKNKAFEGVNEMEMGNQDCVKERQECELEEDESSTATFEEIGELEQDNTKLKLEEELVFKNLDELARLSEEFEEENGRRPRKMLLGVEESAKALRELQEQLNKKEDELKQAKVKECDLIVQLGVIENEMSGRTRQSTRQGSQVSKRRPMRDLKFHHHVSGIQSLRTVWNILGNETSCLKEG</sequence>
<dbReference type="AlphaFoldDB" id="A0AAD9ZS97"/>
<dbReference type="InterPro" id="IPR043502">
    <property type="entry name" value="DNA/RNA_pol_sf"/>
</dbReference>
<feature type="region of interest" description="Disordered" evidence="2">
    <location>
        <begin position="245"/>
        <end position="280"/>
    </location>
</feature>
<reference evidence="4" key="1">
    <citation type="journal article" date="2023" name="Plant J.">
        <title>Genome sequences and population genomics provide insights into the demographic history, inbreeding, and mutation load of two 'living fossil' tree species of Dipteronia.</title>
        <authorList>
            <person name="Feng Y."/>
            <person name="Comes H.P."/>
            <person name="Chen J."/>
            <person name="Zhu S."/>
            <person name="Lu R."/>
            <person name="Zhang X."/>
            <person name="Li P."/>
            <person name="Qiu J."/>
            <person name="Olsen K.M."/>
            <person name="Qiu Y."/>
        </authorList>
    </citation>
    <scope>NUCLEOTIDE SEQUENCE</scope>
    <source>
        <strain evidence="4">NBL</strain>
    </source>
</reference>
<feature type="domain" description="Reverse transcriptase" evidence="3">
    <location>
        <begin position="1"/>
        <end position="242"/>
    </location>
</feature>
<feature type="compositionally biased region" description="Low complexity" evidence="2">
    <location>
        <begin position="255"/>
        <end position="277"/>
    </location>
</feature>
<accession>A0AAD9ZS97</accession>
<evidence type="ECO:0000256" key="1">
    <source>
        <dbReference type="SAM" id="Coils"/>
    </source>
</evidence>
<dbReference type="InterPro" id="IPR000477">
    <property type="entry name" value="RT_dom"/>
</dbReference>
<evidence type="ECO:0000313" key="4">
    <source>
        <dbReference type="EMBL" id="KAK3189589.1"/>
    </source>
</evidence>
<protein>
    <recommendedName>
        <fullName evidence="3">Reverse transcriptase domain-containing protein</fullName>
    </recommendedName>
</protein>
<feature type="coiled-coil region" evidence="1">
    <location>
        <begin position="429"/>
        <end position="459"/>
    </location>
</feature>
<dbReference type="Pfam" id="PF00078">
    <property type="entry name" value="RVT_1"/>
    <property type="match status" value="1"/>
</dbReference>
<dbReference type="EMBL" id="JANJYJ010000009">
    <property type="protein sequence ID" value="KAK3189589.1"/>
    <property type="molecule type" value="Genomic_DNA"/>
</dbReference>
<comment type="caution">
    <text evidence="4">The sequence shown here is derived from an EMBL/GenBank/DDBJ whole genome shotgun (WGS) entry which is preliminary data.</text>
</comment>
<dbReference type="PROSITE" id="PS50878">
    <property type="entry name" value="RT_POL"/>
    <property type="match status" value="1"/>
</dbReference>
<feature type="compositionally biased region" description="Polar residues" evidence="2">
    <location>
        <begin position="245"/>
        <end position="254"/>
    </location>
</feature>
<dbReference type="PANTHER" id="PTHR46890:SF48">
    <property type="entry name" value="RNA-DIRECTED DNA POLYMERASE"/>
    <property type="match status" value="1"/>
</dbReference>
<dbReference type="InterPro" id="IPR052343">
    <property type="entry name" value="Retrotransposon-Effector_Assoc"/>
</dbReference>
<organism evidence="4 5">
    <name type="scientific">Dipteronia sinensis</name>
    <dbReference type="NCBI Taxonomy" id="43782"/>
    <lineage>
        <taxon>Eukaryota</taxon>
        <taxon>Viridiplantae</taxon>
        <taxon>Streptophyta</taxon>
        <taxon>Embryophyta</taxon>
        <taxon>Tracheophyta</taxon>
        <taxon>Spermatophyta</taxon>
        <taxon>Magnoliopsida</taxon>
        <taxon>eudicotyledons</taxon>
        <taxon>Gunneridae</taxon>
        <taxon>Pentapetalae</taxon>
        <taxon>rosids</taxon>
        <taxon>malvids</taxon>
        <taxon>Sapindales</taxon>
        <taxon>Sapindaceae</taxon>
        <taxon>Hippocastanoideae</taxon>
        <taxon>Acereae</taxon>
        <taxon>Dipteronia</taxon>
    </lineage>
</organism>
<evidence type="ECO:0000259" key="3">
    <source>
        <dbReference type="PROSITE" id="PS50878"/>
    </source>
</evidence>
<evidence type="ECO:0000256" key="2">
    <source>
        <dbReference type="SAM" id="MobiDB-lite"/>
    </source>
</evidence>
<proteinExistence type="predicted"/>
<evidence type="ECO:0000313" key="5">
    <source>
        <dbReference type="Proteomes" id="UP001281410"/>
    </source>
</evidence>
<gene>
    <name evidence="4" type="ORF">Dsin_029150</name>
</gene>